<dbReference type="PANTHER" id="PTHR10961">
    <property type="entry name" value="PEROXISOMAL SARCOSINE OXIDASE"/>
    <property type="match status" value="1"/>
</dbReference>
<sequence>MVDKDSKIILVGSGVFGLSNALHLASNGYKNVTVFDRLDLEAQRFTLLNGSDTASADINKVFRAQYAEKKHYQDLAFQAFEVWQKWNSDIQLLPEEEKNKFTDLKLLDLCGYMKLDDIDGWEEKKSRENFVREGLGSLNIDISNENDVKRAKYLGLGNKINFALNLKKKNPEIQGTLDLTAGVLYASRTLQYTFYLCRKLGVKFVLGGDKGTFQDFIYKFENVVNGIKTKDGKEHLADLVVVNAGPWTTKLVPELDGINEAAAGNILIAKIPKDRKDLFIKYNSKNFPMFGWKNGHSREHDHMGGMFLFPTMEPEGYLKIIVRQTKYTNPVVTENNQVISVPKTKNSLPPFHYLPKHITNQVKEFLNTFFPDLKGLKWESRILWYTDTINNDYIYDFVPGKKNLFVACGGSGHAFKMLPVLGQFLVDKIEKRENFYTNLFSWKNHTEFKGDPNGLQEKLNSSRAYDKQIISDAKDYNFSDDVKPKL</sequence>
<evidence type="ECO:0000256" key="4">
    <source>
        <dbReference type="ARBA" id="ARBA00022827"/>
    </source>
</evidence>
<dbReference type="SUPFAM" id="SSF51905">
    <property type="entry name" value="FAD/NAD(P)-binding domain"/>
    <property type="match status" value="1"/>
</dbReference>
<evidence type="ECO:0000313" key="7">
    <source>
        <dbReference type="EMBL" id="GMM44987.1"/>
    </source>
</evidence>
<comment type="similarity">
    <text evidence="2">Belongs to the MSOX/MTOX family.</text>
</comment>
<keyword evidence="3" id="KW-0285">Flavoprotein</keyword>
<dbReference type="Gene3D" id="3.30.9.10">
    <property type="entry name" value="D-Amino Acid Oxidase, subunit A, domain 2"/>
    <property type="match status" value="1"/>
</dbReference>
<keyword evidence="8" id="KW-1185">Reference proteome</keyword>
<dbReference type="InterPro" id="IPR045170">
    <property type="entry name" value="MTOX"/>
</dbReference>
<dbReference type="EMBL" id="BTGB01000001">
    <property type="protein sequence ID" value="GMM44987.1"/>
    <property type="molecule type" value="Genomic_DNA"/>
</dbReference>
<evidence type="ECO:0000256" key="5">
    <source>
        <dbReference type="ARBA" id="ARBA00023002"/>
    </source>
</evidence>
<dbReference type="Pfam" id="PF01266">
    <property type="entry name" value="DAO"/>
    <property type="match status" value="1"/>
</dbReference>
<dbReference type="Gene3D" id="3.50.50.60">
    <property type="entry name" value="FAD/NAD(P)-binding domain"/>
    <property type="match status" value="1"/>
</dbReference>
<comment type="caution">
    <text evidence="7">The sequence shown here is derived from an EMBL/GenBank/DDBJ whole genome shotgun (WGS) entry which is preliminary data.</text>
</comment>
<dbReference type="GO" id="GO:0008115">
    <property type="term" value="F:sarcosine oxidase activity"/>
    <property type="evidence" value="ECO:0007669"/>
    <property type="project" value="TreeGrafter"/>
</dbReference>
<dbReference type="AlphaFoldDB" id="A0AAV5R138"/>
<protein>
    <recommendedName>
        <fullName evidence="6">FAD dependent oxidoreductase domain-containing protein</fullName>
    </recommendedName>
</protein>
<reference evidence="7 8" key="1">
    <citation type="journal article" date="2023" name="Elife">
        <title>Identification of key yeast species and microbe-microbe interactions impacting larval growth of Drosophila in the wild.</title>
        <authorList>
            <person name="Mure A."/>
            <person name="Sugiura Y."/>
            <person name="Maeda R."/>
            <person name="Honda K."/>
            <person name="Sakurai N."/>
            <person name="Takahashi Y."/>
            <person name="Watada M."/>
            <person name="Katoh T."/>
            <person name="Gotoh A."/>
            <person name="Gotoh Y."/>
            <person name="Taniguchi I."/>
            <person name="Nakamura K."/>
            <person name="Hayashi T."/>
            <person name="Katayama T."/>
            <person name="Uemura T."/>
            <person name="Hattori Y."/>
        </authorList>
    </citation>
    <scope>NUCLEOTIDE SEQUENCE [LARGE SCALE GENOMIC DNA]</scope>
    <source>
        <strain evidence="7 8">PK-24</strain>
    </source>
</reference>
<dbReference type="PANTHER" id="PTHR10961:SF15">
    <property type="entry name" value="FAD DEPENDENT OXIDOREDUCTASE DOMAIN-CONTAINING PROTEIN"/>
    <property type="match status" value="1"/>
</dbReference>
<accession>A0AAV5R138</accession>
<feature type="domain" description="FAD dependent oxidoreductase" evidence="6">
    <location>
        <begin position="8"/>
        <end position="427"/>
    </location>
</feature>
<evidence type="ECO:0000313" key="8">
    <source>
        <dbReference type="Proteomes" id="UP001378960"/>
    </source>
</evidence>
<dbReference type="Proteomes" id="UP001378960">
    <property type="component" value="Unassembled WGS sequence"/>
</dbReference>
<dbReference type="InterPro" id="IPR036188">
    <property type="entry name" value="FAD/NAD-bd_sf"/>
</dbReference>
<keyword evidence="5" id="KW-0560">Oxidoreductase</keyword>
<evidence type="ECO:0000256" key="1">
    <source>
        <dbReference type="ARBA" id="ARBA00001974"/>
    </source>
</evidence>
<keyword evidence="4" id="KW-0274">FAD</keyword>
<proteinExistence type="inferred from homology"/>
<organism evidence="7 8">
    <name type="scientific">Pichia kluyveri</name>
    <name type="common">Yeast</name>
    <dbReference type="NCBI Taxonomy" id="36015"/>
    <lineage>
        <taxon>Eukaryota</taxon>
        <taxon>Fungi</taxon>
        <taxon>Dikarya</taxon>
        <taxon>Ascomycota</taxon>
        <taxon>Saccharomycotina</taxon>
        <taxon>Pichiomycetes</taxon>
        <taxon>Pichiales</taxon>
        <taxon>Pichiaceae</taxon>
        <taxon>Pichia</taxon>
    </lineage>
</organism>
<comment type="cofactor">
    <cofactor evidence="1">
        <name>FAD</name>
        <dbReference type="ChEBI" id="CHEBI:57692"/>
    </cofactor>
</comment>
<dbReference type="GO" id="GO:0050660">
    <property type="term" value="F:flavin adenine dinucleotide binding"/>
    <property type="evidence" value="ECO:0007669"/>
    <property type="project" value="InterPro"/>
</dbReference>
<gene>
    <name evidence="7" type="ORF">DAPK24_015620</name>
</gene>
<evidence type="ECO:0000256" key="3">
    <source>
        <dbReference type="ARBA" id="ARBA00022630"/>
    </source>
</evidence>
<evidence type="ECO:0000256" key="2">
    <source>
        <dbReference type="ARBA" id="ARBA00010989"/>
    </source>
</evidence>
<evidence type="ECO:0000259" key="6">
    <source>
        <dbReference type="Pfam" id="PF01266"/>
    </source>
</evidence>
<name>A0AAV5R138_PICKL</name>
<dbReference type="InterPro" id="IPR006076">
    <property type="entry name" value="FAD-dep_OxRdtase"/>
</dbReference>